<evidence type="ECO:0000313" key="2">
    <source>
        <dbReference type="Proteomes" id="UP000002164"/>
    </source>
</evidence>
<proteinExistence type="predicted"/>
<name>B1HWW3_LYSSC</name>
<dbReference type="Proteomes" id="UP000002164">
    <property type="component" value="Chromosome"/>
</dbReference>
<dbReference type="EMBL" id="CP000817">
    <property type="protein sequence ID" value="ACA39948.1"/>
    <property type="molecule type" value="Genomic_DNA"/>
</dbReference>
<sequence>MRMTKVYVMTMTKGNDEQDYEQWVNEKIFEKKSDLKEYLNKEGYLKKSTYQYMKIEAESIVVADIQKIKLK</sequence>
<gene>
    <name evidence="1" type="ordered locus">Bsph_2395</name>
</gene>
<protein>
    <submittedName>
        <fullName evidence="1">Uncharacterized protein</fullName>
    </submittedName>
</protein>
<evidence type="ECO:0000313" key="1">
    <source>
        <dbReference type="EMBL" id="ACA39948.1"/>
    </source>
</evidence>
<accession>B1HWW3</accession>
<reference evidence="1 2" key="1">
    <citation type="journal article" date="2008" name="J. Bacteriol.">
        <title>Complete genome sequence of the mosquitocidal bacterium Bacillus sphaericus C3-41 and comparison with those of closely related Bacillus species.</title>
        <authorList>
            <person name="Hu X."/>
            <person name="Fan W."/>
            <person name="Han B."/>
            <person name="Liu H."/>
            <person name="Zheng D."/>
            <person name="Li Q."/>
            <person name="Dong W."/>
            <person name="Yan J."/>
            <person name="Gao M."/>
            <person name="Berry C."/>
            <person name="Yuan Z."/>
        </authorList>
    </citation>
    <scope>NUCLEOTIDE SEQUENCE [LARGE SCALE GENOMIC DNA]</scope>
    <source>
        <strain evidence="1 2">C3-41</strain>
    </source>
</reference>
<dbReference type="EnsemblBacteria" id="ACA39948">
    <property type="protein sequence ID" value="ACA39948"/>
    <property type="gene ID" value="Bsph_2395"/>
</dbReference>
<dbReference type="HOGENOM" id="CLU_203889_0_0_9"/>
<dbReference type="KEGG" id="lsp:Bsph_2395"/>
<dbReference type="AlphaFoldDB" id="B1HWW3"/>
<organism evidence="1 2">
    <name type="scientific">Lysinibacillus sphaericus (strain C3-41)</name>
    <dbReference type="NCBI Taxonomy" id="444177"/>
    <lineage>
        <taxon>Bacteria</taxon>
        <taxon>Bacillati</taxon>
        <taxon>Bacillota</taxon>
        <taxon>Bacilli</taxon>
        <taxon>Bacillales</taxon>
        <taxon>Bacillaceae</taxon>
        <taxon>Lysinibacillus</taxon>
    </lineage>
</organism>